<dbReference type="EMBL" id="MU155130">
    <property type="protein sequence ID" value="KAF9486327.1"/>
    <property type="molecule type" value="Genomic_DNA"/>
</dbReference>
<dbReference type="Pfam" id="PF10294">
    <property type="entry name" value="Methyltransf_16"/>
    <property type="match status" value="1"/>
</dbReference>
<gene>
    <name evidence="1" type="ORF">BDN70DRAFT_902486</name>
</gene>
<dbReference type="Gene3D" id="3.40.50.150">
    <property type="entry name" value="Vaccinia Virus protein VP39"/>
    <property type="match status" value="1"/>
</dbReference>
<reference evidence="1" key="1">
    <citation type="submission" date="2020-11" db="EMBL/GenBank/DDBJ databases">
        <authorList>
            <consortium name="DOE Joint Genome Institute"/>
            <person name="Ahrendt S."/>
            <person name="Riley R."/>
            <person name="Andreopoulos W."/>
            <person name="Labutti K."/>
            <person name="Pangilinan J."/>
            <person name="Ruiz-Duenas F.J."/>
            <person name="Barrasa J.M."/>
            <person name="Sanchez-Garcia M."/>
            <person name="Camarero S."/>
            <person name="Miyauchi S."/>
            <person name="Serrano A."/>
            <person name="Linde D."/>
            <person name="Babiker R."/>
            <person name="Drula E."/>
            <person name="Ayuso-Fernandez I."/>
            <person name="Pacheco R."/>
            <person name="Padilla G."/>
            <person name="Ferreira P."/>
            <person name="Barriuso J."/>
            <person name="Kellner H."/>
            <person name="Castanera R."/>
            <person name="Alfaro M."/>
            <person name="Ramirez L."/>
            <person name="Pisabarro A.G."/>
            <person name="Kuo A."/>
            <person name="Tritt A."/>
            <person name="Lipzen A."/>
            <person name="He G."/>
            <person name="Yan M."/>
            <person name="Ng V."/>
            <person name="Cullen D."/>
            <person name="Martin F."/>
            <person name="Rosso M.-N."/>
            <person name="Henrissat B."/>
            <person name="Hibbett D."/>
            <person name="Martinez A.T."/>
            <person name="Grigoriev I.V."/>
        </authorList>
    </citation>
    <scope>NUCLEOTIDE SEQUENCE</scope>
    <source>
        <strain evidence="1">CIRM-BRFM 674</strain>
    </source>
</reference>
<dbReference type="AlphaFoldDB" id="A0A9P5ZDL8"/>
<dbReference type="InterPro" id="IPR029063">
    <property type="entry name" value="SAM-dependent_MTases_sf"/>
</dbReference>
<sequence length="354" mass="39846">MNAQQFTLLRSFFGLTPPVALSFPSHCSINLINSFFVNDILLNPHFQQYPPSIQYQQRFWKWAIENLEELARKQESEACQICGKGVPLQGPPAYSFVTHFWCMPEQSSELLTSPNEDAVDVSHQHTATLLESRTMIESGTTGLRTWLASFVLAQHLILNPDLVASKRVLELGSGIGFLGIIIASLQQLQETSTSPSPSLWLTDVNDEVLARCRDNMNLSCNLSSRHQNIGYMKLDWSESLEENSPISSFINDKINPEVILGADIVFDPSLIPGLVRTIKISLQPSNCSATFKTMIIALTLRNEETMRSFLSHVRAESMRSEELLIVFETTPFFETVERDISCENVKLFRIITAT</sequence>
<comment type="caution">
    <text evidence="1">The sequence shown here is derived from an EMBL/GenBank/DDBJ whole genome shotgun (WGS) entry which is preliminary data.</text>
</comment>
<keyword evidence="2" id="KW-1185">Reference proteome</keyword>
<dbReference type="PANTHER" id="PTHR14614:SF130">
    <property type="entry name" value="PROTEIN-LYSINE N-METHYLTRANSFERASE EEF2KMT"/>
    <property type="match status" value="1"/>
</dbReference>
<protein>
    <submittedName>
        <fullName evidence="1">Uncharacterized protein</fullName>
    </submittedName>
</protein>
<dbReference type="SUPFAM" id="SSF53335">
    <property type="entry name" value="S-adenosyl-L-methionine-dependent methyltransferases"/>
    <property type="match status" value="1"/>
</dbReference>
<accession>A0A9P5ZDL8</accession>
<name>A0A9P5ZDL8_9AGAR</name>
<dbReference type="Proteomes" id="UP000807469">
    <property type="component" value="Unassembled WGS sequence"/>
</dbReference>
<dbReference type="OrthoDB" id="194386at2759"/>
<dbReference type="PANTHER" id="PTHR14614">
    <property type="entry name" value="HEPATOCELLULAR CARCINOMA-ASSOCIATED ANTIGEN"/>
    <property type="match status" value="1"/>
</dbReference>
<evidence type="ECO:0000313" key="1">
    <source>
        <dbReference type="EMBL" id="KAF9486327.1"/>
    </source>
</evidence>
<proteinExistence type="predicted"/>
<evidence type="ECO:0000313" key="2">
    <source>
        <dbReference type="Proteomes" id="UP000807469"/>
    </source>
</evidence>
<dbReference type="GO" id="GO:0008757">
    <property type="term" value="F:S-adenosylmethionine-dependent methyltransferase activity"/>
    <property type="evidence" value="ECO:0007669"/>
    <property type="project" value="UniProtKB-ARBA"/>
</dbReference>
<organism evidence="1 2">
    <name type="scientific">Pholiota conissans</name>
    <dbReference type="NCBI Taxonomy" id="109636"/>
    <lineage>
        <taxon>Eukaryota</taxon>
        <taxon>Fungi</taxon>
        <taxon>Dikarya</taxon>
        <taxon>Basidiomycota</taxon>
        <taxon>Agaricomycotina</taxon>
        <taxon>Agaricomycetes</taxon>
        <taxon>Agaricomycetidae</taxon>
        <taxon>Agaricales</taxon>
        <taxon>Agaricineae</taxon>
        <taxon>Strophariaceae</taxon>
        <taxon>Pholiota</taxon>
    </lineage>
</organism>
<dbReference type="InterPro" id="IPR019410">
    <property type="entry name" value="Methyltransf_16"/>
</dbReference>